<organism evidence="1">
    <name type="scientific">Arundo donax</name>
    <name type="common">Giant reed</name>
    <name type="synonym">Donax arundinaceus</name>
    <dbReference type="NCBI Taxonomy" id="35708"/>
    <lineage>
        <taxon>Eukaryota</taxon>
        <taxon>Viridiplantae</taxon>
        <taxon>Streptophyta</taxon>
        <taxon>Embryophyta</taxon>
        <taxon>Tracheophyta</taxon>
        <taxon>Spermatophyta</taxon>
        <taxon>Magnoliopsida</taxon>
        <taxon>Liliopsida</taxon>
        <taxon>Poales</taxon>
        <taxon>Poaceae</taxon>
        <taxon>PACMAD clade</taxon>
        <taxon>Arundinoideae</taxon>
        <taxon>Arundineae</taxon>
        <taxon>Arundo</taxon>
    </lineage>
</organism>
<reference evidence="1" key="1">
    <citation type="submission" date="2014-09" db="EMBL/GenBank/DDBJ databases">
        <authorList>
            <person name="Magalhaes I.L.F."/>
            <person name="Oliveira U."/>
            <person name="Santos F.R."/>
            <person name="Vidigal T.H.D.A."/>
            <person name="Brescovit A.D."/>
            <person name="Santos A.J."/>
        </authorList>
    </citation>
    <scope>NUCLEOTIDE SEQUENCE</scope>
    <source>
        <tissue evidence="1">Shoot tissue taken approximately 20 cm above the soil surface</tissue>
    </source>
</reference>
<sequence length="14" mass="1585">MPPGRENKASLRQT</sequence>
<accession>A0A0A9A045</accession>
<name>A0A0A9A045_ARUDO</name>
<evidence type="ECO:0000313" key="1">
    <source>
        <dbReference type="EMBL" id="JAD43333.1"/>
    </source>
</evidence>
<reference evidence="1" key="2">
    <citation type="journal article" date="2015" name="Data Brief">
        <title>Shoot transcriptome of the giant reed, Arundo donax.</title>
        <authorList>
            <person name="Barrero R.A."/>
            <person name="Guerrero F.D."/>
            <person name="Moolhuijzen P."/>
            <person name="Goolsby J.A."/>
            <person name="Tidwell J."/>
            <person name="Bellgard S.E."/>
            <person name="Bellgard M.I."/>
        </authorList>
    </citation>
    <scope>NUCLEOTIDE SEQUENCE</scope>
    <source>
        <tissue evidence="1">Shoot tissue taken approximately 20 cm above the soil surface</tissue>
    </source>
</reference>
<protein>
    <submittedName>
        <fullName evidence="1">Uncharacterized protein</fullName>
    </submittedName>
</protein>
<proteinExistence type="predicted"/>
<dbReference type="EMBL" id="GBRH01254562">
    <property type="protein sequence ID" value="JAD43333.1"/>
    <property type="molecule type" value="Transcribed_RNA"/>
</dbReference>